<protein>
    <recommendedName>
        <fullName evidence="2">DUF6699 domain-containing protein</fullName>
    </recommendedName>
</protein>
<evidence type="ECO:0000313" key="4">
    <source>
        <dbReference type="Proteomes" id="UP000076761"/>
    </source>
</evidence>
<evidence type="ECO:0000256" key="1">
    <source>
        <dbReference type="SAM" id="MobiDB-lite"/>
    </source>
</evidence>
<reference evidence="3 4" key="1">
    <citation type="journal article" date="2016" name="Mol. Biol. Evol.">
        <title>Comparative Genomics of Early-Diverging Mushroom-Forming Fungi Provides Insights into the Origins of Lignocellulose Decay Capabilities.</title>
        <authorList>
            <person name="Nagy L.G."/>
            <person name="Riley R."/>
            <person name="Tritt A."/>
            <person name="Adam C."/>
            <person name="Daum C."/>
            <person name="Floudas D."/>
            <person name="Sun H."/>
            <person name="Yadav J.S."/>
            <person name="Pangilinan J."/>
            <person name="Larsson K.H."/>
            <person name="Matsuura K."/>
            <person name="Barry K."/>
            <person name="Labutti K."/>
            <person name="Kuo R."/>
            <person name="Ohm R.A."/>
            <person name="Bhattacharya S.S."/>
            <person name="Shirouzu T."/>
            <person name="Yoshinaga Y."/>
            <person name="Martin F.M."/>
            <person name="Grigoriev I.V."/>
            <person name="Hibbett D.S."/>
        </authorList>
    </citation>
    <scope>NUCLEOTIDE SEQUENCE [LARGE SCALE GENOMIC DNA]</scope>
    <source>
        <strain evidence="3 4">HHB14362 ss-1</strain>
    </source>
</reference>
<dbReference type="Proteomes" id="UP000076761">
    <property type="component" value="Unassembled WGS sequence"/>
</dbReference>
<name>A0A165S8F7_9AGAM</name>
<feature type="domain" description="DUF6699" evidence="2">
    <location>
        <begin position="203"/>
        <end position="343"/>
    </location>
</feature>
<sequence>MPIPGLPANAVGSRVVEYGSPWQRSPPPHASSLLESATDGTLIRTEDEEVAPSESGRRRKKFKRLVRGFRRVFDPTSSKRLTQSSIHDPIHKPALRRQVKPEEWRAYGYWARPYIRGVGVVRNSSPRPVAHESELDPDDIFGDLWGRHGSPHPERWVPLSRHPFLPPRPDAFVLPDPASPTPTPRELQLNPYLEHQLLGMPSIVFDISMEPTAITFSATENLIPLMPGDLAQPATFPLVTRIVISAVADDTAHPWPWPITIYNSSGVKVEDVFDCIYENFRQFLTRDEYDRLSEKKRYLVQRVLQARCKPLSDSPYAPEYTDEGVRRHDYMLDRTLFRGLEPHPHEDDTWIMFVGSH</sequence>
<dbReference type="InParanoid" id="A0A165S8F7"/>
<feature type="region of interest" description="Disordered" evidence="1">
    <location>
        <begin position="18"/>
        <end position="57"/>
    </location>
</feature>
<dbReference type="InterPro" id="IPR046522">
    <property type="entry name" value="DUF6699"/>
</dbReference>
<gene>
    <name evidence="3" type="ORF">NEOLEDRAFT_1134448</name>
</gene>
<dbReference type="OrthoDB" id="3202436at2759"/>
<dbReference type="STRING" id="1314782.A0A165S8F7"/>
<evidence type="ECO:0000313" key="3">
    <source>
        <dbReference type="EMBL" id="KZT24801.1"/>
    </source>
</evidence>
<dbReference type="AlphaFoldDB" id="A0A165S8F7"/>
<organism evidence="3 4">
    <name type="scientific">Neolentinus lepideus HHB14362 ss-1</name>
    <dbReference type="NCBI Taxonomy" id="1314782"/>
    <lineage>
        <taxon>Eukaryota</taxon>
        <taxon>Fungi</taxon>
        <taxon>Dikarya</taxon>
        <taxon>Basidiomycota</taxon>
        <taxon>Agaricomycotina</taxon>
        <taxon>Agaricomycetes</taxon>
        <taxon>Gloeophyllales</taxon>
        <taxon>Gloeophyllaceae</taxon>
        <taxon>Neolentinus</taxon>
    </lineage>
</organism>
<evidence type="ECO:0000259" key="2">
    <source>
        <dbReference type="Pfam" id="PF20415"/>
    </source>
</evidence>
<accession>A0A165S8F7</accession>
<proteinExistence type="predicted"/>
<keyword evidence="4" id="KW-1185">Reference proteome</keyword>
<dbReference type="EMBL" id="KV425575">
    <property type="protein sequence ID" value="KZT24801.1"/>
    <property type="molecule type" value="Genomic_DNA"/>
</dbReference>
<dbReference type="Pfam" id="PF20415">
    <property type="entry name" value="DUF6699"/>
    <property type="match status" value="1"/>
</dbReference>